<dbReference type="SUPFAM" id="SSF55797">
    <property type="entry name" value="PR-1-like"/>
    <property type="match status" value="1"/>
</dbReference>
<gene>
    <name evidence="3" type="ORF">RNJ44_02488</name>
</gene>
<evidence type="ECO:0000256" key="1">
    <source>
        <dbReference type="SAM" id="MobiDB-lite"/>
    </source>
</evidence>
<accession>A0ABR4NLV5</accession>
<protein>
    <submittedName>
        <fullName evidence="3">Protein PRY1</fullName>
    </submittedName>
</protein>
<dbReference type="InterPro" id="IPR001283">
    <property type="entry name" value="CRISP-related"/>
</dbReference>
<dbReference type="InterPro" id="IPR014044">
    <property type="entry name" value="CAP_dom"/>
</dbReference>
<evidence type="ECO:0000313" key="4">
    <source>
        <dbReference type="Proteomes" id="UP001623330"/>
    </source>
</evidence>
<proteinExistence type="predicted"/>
<dbReference type="CDD" id="cd05384">
    <property type="entry name" value="CAP_PRY1-like"/>
    <property type="match status" value="1"/>
</dbReference>
<organism evidence="3 4">
    <name type="scientific">Nakaseomyces bracarensis</name>
    <dbReference type="NCBI Taxonomy" id="273131"/>
    <lineage>
        <taxon>Eukaryota</taxon>
        <taxon>Fungi</taxon>
        <taxon>Dikarya</taxon>
        <taxon>Ascomycota</taxon>
        <taxon>Saccharomycotina</taxon>
        <taxon>Saccharomycetes</taxon>
        <taxon>Saccharomycetales</taxon>
        <taxon>Saccharomycetaceae</taxon>
        <taxon>Nakaseomyces</taxon>
    </lineage>
</organism>
<evidence type="ECO:0000313" key="3">
    <source>
        <dbReference type="EMBL" id="KAL3228543.1"/>
    </source>
</evidence>
<feature type="domain" description="SCP" evidence="2">
    <location>
        <begin position="73"/>
        <end position="203"/>
    </location>
</feature>
<comment type="caution">
    <text evidence="3">The sequence shown here is derived from an EMBL/GenBank/DDBJ whole genome shotgun (WGS) entry which is preliminary data.</text>
</comment>
<name>A0ABR4NLV5_9SACH</name>
<keyword evidence="4" id="KW-1185">Reference proteome</keyword>
<dbReference type="PRINTS" id="PR00837">
    <property type="entry name" value="V5TPXLIKE"/>
</dbReference>
<dbReference type="Gene3D" id="3.40.33.10">
    <property type="entry name" value="CAP"/>
    <property type="match status" value="1"/>
</dbReference>
<dbReference type="PANTHER" id="PTHR10334">
    <property type="entry name" value="CYSTEINE-RICH SECRETORY PROTEIN-RELATED"/>
    <property type="match status" value="1"/>
</dbReference>
<dbReference type="PROSITE" id="PS01009">
    <property type="entry name" value="CRISP_1"/>
    <property type="match status" value="1"/>
</dbReference>
<dbReference type="Pfam" id="PF00188">
    <property type="entry name" value="CAP"/>
    <property type="match status" value="1"/>
</dbReference>
<dbReference type="Proteomes" id="UP001623330">
    <property type="component" value="Unassembled WGS sequence"/>
</dbReference>
<reference evidence="3 4" key="1">
    <citation type="submission" date="2024-05" db="EMBL/GenBank/DDBJ databases">
        <title>Long read based assembly of the Candida bracarensis genome reveals expanded adhesin content.</title>
        <authorList>
            <person name="Marcet-Houben M."/>
            <person name="Ksiezopolska E."/>
            <person name="Gabaldon T."/>
        </authorList>
    </citation>
    <scope>NUCLEOTIDE SEQUENCE [LARGE SCALE GENOMIC DNA]</scope>
    <source>
        <strain evidence="3 4">CBM6</strain>
    </source>
</reference>
<sequence length="213" mass="23920">MKFSTVLYATLAATSMAAPAIIKSPQKTVAPSVDPRSKEELLAALVALANQNDKNSKNDKQNNAEAEAPELSDWEQKMLDSQNKKRELHQDTDALEWSDDLKNLAQRYADKYDCSGNLAHHSEFIDIGENLAVGYDDVDAVEAWYNEIKDYDFSNPVYQAKTGHFTQMVWKDSKKVGCAFKTCGGDLYNYIVCEYDPAGNWDGEFQDNVKSLK</sequence>
<dbReference type="InterPro" id="IPR018244">
    <property type="entry name" value="Allrgn_V5/Tpx1_CS"/>
</dbReference>
<evidence type="ECO:0000259" key="2">
    <source>
        <dbReference type="SMART" id="SM00198"/>
    </source>
</evidence>
<feature type="region of interest" description="Disordered" evidence="1">
    <location>
        <begin position="52"/>
        <end position="74"/>
    </location>
</feature>
<dbReference type="SMART" id="SM00198">
    <property type="entry name" value="SCP"/>
    <property type="match status" value="1"/>
</dbReference>
<dbReference type="EMBL" id="JBEVYD010000013">
    <property type="protein sequence ID" value="KAL3228543.1"/>
    <property type="molecule type" value="Genomic_DNA"/>
</dbReference>
<dbReference type="InterPro" id="IPR035940">
    <property type="entry name" value="CAP_sf"/>
</dbReference>